<feature type="non-terminal residue" evidence="1">
    <location>
        <position position="1"/>
    </location>
</feature>
<dbReference type="EMBL" id="JASPKZ010001960">
    <property type="protein sequence ID" value="KAJ9596786.1"/>
    <property type="molecule type" value="Genomic_DNA"/>
</dbReference>
<dbReference type="Proteomes" id="UP001233999">
    <property type="component" value="Unassembled WGS sequence"/>
</dbReference>
<proteinExistence type="predicted"/>
<organism evidence="1 2">
    <name type="scientific">Diploptera punctata</name>
    <name type="common">Pacific beetle cockroach</name>
    <dbReference type="NCBI Taxonomy" id="6984"/>
    <lineage>
        <taxon>Eukaryota</taxon>
        <taxon>Metazoa</taxon>
        <taxon>Ecdysozoa</taxon>
        <taxon>Arthropoda</taxon>
        <taxon>Hexapoda</taxon>
        <taxon>Insecta</taxon>
        <taxon>Pterygota</taxon>
        <taxon>Neoptera</taxon>
        <taxon>Polyneoptera</taxon>
        <taxon>Dictyoptera</taxon>
        <taxon>Blattodea</taxon>
        <taxon>Blaberoidea</taxon>
        <taxon>Blaberidae</taxon>
        <taxon>Diplopterinae</taxon>
        <taxon>Diploptera</taxon>
    </lineage>
</organism>
<keyword evidence="2" id="KW-1185">Reference proteome</keyword>
<sequence length="66" mass="7700">FVGSRKWRILKIYKRLRPASSRVVLRLAILSTTCPICTTKLPVSRQPLRMLDALSVPVFKRNKKYE</sequence>
<comment type="caution">
    <text evidence="1">The sequence shown here is derived from an EMBL/GenBank/DDBJ whole genome shotgun (WGS) entry which is preliminary data.</text>
</comment>
<dbReference type="AlphaFoldDB" id="A0AAD8ENM0"/>
<feature type="non-terminal residue" evidence="1">
    <location>
        <position position="66"/>
    </location>
</feature>
<reference evidence="1" key="2">
    <citation type="submission" date="2023-05" db="EMBL/GenBank/DDBJ databases">
        <authorList>
            <person name="Fouks B."/>
        </authorList>
    </citation>
    <scope>NUCLEOTIDE SEQUENCE</scope>
    <source>
        <strain evidence="1">Stay&amp;Tobe</strain>
        <tissue evidence="1">Testes</tissue>
    </source>
</reference>
<evidence type="ECO:0000313" key="2">
    <source>
        <dbReference type="Proteomes" id="UP001233999"/>
    </source>
</evidence>
<evidence type="ECO:0000313" key="1">
    <source>
        <dbReference type="EMBL" id="KAJ9596786.1"/>
    </source>
</evidence>
<reference evidence="1" key="1">
    <citation type="journal article" date="2023" name="IScience">
        <title>Live-bearing cockroach genome reveals convergent evolutionary mechanisms linked to viviparity in insects and beyond.</title>
        <authorList>
            <person name="Fouks B."/>
            <person name="Harrison M.C."/>
            <person name="Mikhailova A.A."/>
            <person name="Marchal E."/>
            <person name="English S."/>
            <person name="Carruthers M."/>
            <person name="Jennings E.C."/>
            <person name="Chiamaka E.L."/>
            <person name="Frigard R.A."/>
            <person name="Pippel M."/>
            <person name="Attardo G.M."/>
            <person name="Benoit J.B."/>
            <person name="Bornberg-Bauer E."/>
            <person name="Tobe S.S."/>
        </authorList>
    </citation>
    <scope>NUCLEOTIDE SEQUENCE</scope>
    <source>
        <strain evidence="1">Stay&amp;Tobe</strain>
    </source>
</reference>
<name>A0AAD8ENM0_DIPPU</name>
<gene>
    <name evidence="1" type="ORF">L9F63_012167</name>
</gene>
<accession>A0AAD8ENM0</accession>
<protein>
    <submittedName>
        <fullName evidence="1">Uncharacterized protein</fullName>
    </submittedName>
</protein>